<reference evidence="2" key="2">
    <citation type="submission" date="2013-04" db="UniProtKB">
        <authorList>
            <consortium name="EnsemblPlants"/>
        </authorList>
    </citation>
    <scope>IDENTIFICATION</scope>
</reference>
<keyword evidence="1" id="KW-0812">Transmembrane</keyword>
<protein>
    <submittedName>
        <fullName evidence="2">Uncharacterized protein</fullName>
    </submittedName>
</protein>
<reference evidence="2" key="1">
    <citation type="journal article" date="2013" name="Nat. Commun.">
        <title>Whole-genome sequencing of Oryza brachyantha reveals mechanisms underlying Oryza genome evolution.</title>
        <authorList>
            <person name="Chen J."/>
            <person name="Huang Q."/>
            <person name="Gao D."/>
            <person name="Wang J."/>
            <person name="Lang Y."/>
            <person name="Liu T."/>
            <person name="Li B."/>
            <person name="Bai Z."/>
            <person name="Luis Goicoechea J."/>
            <person name="Liang C."/>
            <person name="Chen C."/>
            <person name="Zhang W."/>
            <person name="Sun S."/>
            <person name="Liao Y."/>
            <person name="Zhang X."/>
            <person name="Yang L."/>
            <person name="Song C."/>
            <person name="Wang M."/>
            <person name="Shi J."/>
            <person name="Liu G."/>
            <person name="Liu J."/>
            <person name="Zhou H."/>
            <person name="Zhou W."/>
            <person name="Yu Q."/>
            <person name="An N."/>
            <person name="Chen Y."/>
            <person name="Cai Q."/>
            <person name="Wang B."/>
            <person name="Liu B."/>
            <person name="Min J."/>
            <person name="Huang Y."/>
            <person name="Wu H."/>
            <person name="Li Z."/>
            <person name="Zhang Y."/>
            <person name="Yin Y."/>
            <person name="Song W."/>
            <person name="Jiang J."/>
            <person name="Jackson S.A."/>
            <person name="Wing R.A."/>
            <person name="Wang J."/>
            <person name="Chen M."/>
        </authorList>
    </citation>
    <scope>NUCLEOTIDE SEQUENCE [LARGE SCALE GENOMIC DNA]</scope>
    <source>
        <strain evidence="2">cv. IRGC 101232</strain>
    </source>
</reference>
<evidence type="ECO:0000256" key="1">
    <source>
        <dbReference type="SAM" id="Phobius"/>
    </source>
</evidence>
<keyword evidence="1" id="KW-0472">Membrane</keyword>
<keyword evidence="3" id="KW-1185">Reference proteome</keyword>
<evidence type="ECO:0000313" key="2">
    <source>
        <dbReference type="EnsemblPlants" id="OB01G27650.1"/>
    </source>
</evidence>
<dbReference type="Proteomes" id="UP000006038">
    <property type="component" value="Chromosome 1"/>
</dbReference>
<dbReference type="Gramene" id="OB01G27650.1">
    <property type="protein sequence ID" value="OB01G27650.1"/>
    <property type="gene ID" value="OB01G27650"/>
</dbReference>
<feature type="transmembrane region" description="Helical" evidence="1">
    <location>
        <begin position="20"/>
        <end position="39"/>
    </location>
</feature>
<name>J3L0K9_ORYBR</name>
<accession>J3L0K9</accession>
<organism evidence="2">
    <name type="scientific">Oryza brachyantha</name>
    <name type="common">malo sina</name>
    <dbReference type="NCBI Taxonomy" id="4533"/>
    <lineage>
        <taxon>Eukaryota</taxon>
        <taxon>Viridiplantae</taxon>
        <taxon>Streptophyta</taxon>
        <taxon>Embryophyta</taxon>
        <taxon>Tracheophyta</taxon>
        <taxon>Spermatophyta</taxon>
        <taxon>Magnoliopsida</taxon>
        <taxon>Liliopsida</taxon>
        <taxon>Poales</taxon>
        <taxon>Poaceae</taxon>
        <taxon>BOP clade</taxon>
        <taxon>Oryzoideae</taxon>
        <taxon>Oryzeae</taxon>
        <taxon>Oryzinae</taxon>
        <taxon>Oryza</taxon>
    </lineage>
</organism>
<dbReference type="HOGENOM" id="CLU_2296024_0_0_1"/>
<feature type="transmembrane region" description="Helical" evidence="1">
    <location>
        <begin position="77"/>
        <end position="96"/>
    </location>
</feature>
<feature type="transmembrane region" description="Helical" evidence="1">
    <location>
        <begin position="51"/>
        <end position="71"/>
    </location>
</feature>
<evidence type="ECO:0000313" key="3">
    <source>
        <dbReference type="Proteomes" id="UP000006038"/>
    </source>
</evidence>
<dbReference type="AlphaFoldDB" id="J3L0K9"/>
<sequence>MNTYLAKAFTTELDSTSLRWFLYMFTIRVMLSISTYSSLDICTAEWNLMIELILAPIANCALALIFAFHQVEMFRKLGFHIVLFWCTYFQWVAYNVDWKFV</sequence>
<keyword evidence="1" id="KW-1133">Transmembrane helix</keyword>
<dbReference type="EnsemblPlants" id="OB01G27650.1">
    <property type="protein sequence ID" value="OB01G27650.1"/>
    <property type="gene ID" value="OB01G27650"/>
</dbReference>
<proteinExistence type="predicted"/>